<dbReference type="GO" id="GO:0006592">
    <property type="term" value="P:ornithine biosynthetic process"/>
    <property type="evidence" value="ECO:0007669"/>
    <property type="project" value="TreeGrafter"/>
</dbReference>
<evidence type="ECO:0000256" key="2">
    <source>
        <dbReference type="ARBA" id="ARBA00004173"/>
    </source>
</evidence>
<dbReference type="GO" id="GO:0005759">
    <property type="term" value="C:mitochondrial matrix"/>
    <property type="evidence" value="ECO:0007669"/>
    <property type="project" value="TreeGrafter"/>
</dbReference>
<keyword evidence="19" id="KW-1185">Reference proteome</keyword>
<comment type="caution">
    <text evidence="18">The sequence shown here is derived from an EMBL/GenBank/DDBJ whole genome shotgun (WGS) entry which is preliminary data.</text>
</comment>
<evidence type="ECO:0000256" key="9">
    <source>
        <dbReference type="ARBA" id="ARBA00022946"/>
    </source>
</evidence>
<keyword evidence="11 15" id="KW-0012">Acyltransferase</keyword>
<comment type="function">
    <text evidence="1 15">N-acetylglutamate synthase involved in arginine biosynthesis.</text>
</comment>
<evidence type="ECO:0000256" key="5">
    <source>
        <dbReference type="ARBA" id="ARBA00012697"/>
    </source>
</evidence>
<dbReference type="InterPro" id="IPR011190">
    <property type="entry name" value="GlcNAc_Synth_fun"/>
</dbReference>
<evidence type="ECO:0000256" key="3">
    <source>
        <dbReference type="ARBA" id="ARBA00004925"/>
    </source>
</evidence>
<feature type="compositionally biased region" description="Polar residues" evidence="16">
    <location>
        <begin position="24"/>
        <end position="50"/>
    </location>
</feature>
<feature type="domain" description="N-acetyltransferase" evidence="17">
    <location>
        <begin position="511"/>
        <end position="676"/>
    </location>
</feature>
<dbReference type="GO" id="GO:0006526">
    <property type="term" value="P:L-arginine biosynthetic process"/>
    <property type="evidence" value="ECO:0007669"/>
    <property type="project" value="TreeGrafter"/>
</dbReference>
<evidence type="ECO:0000256" key="4">
    <source>
        <dbReference type="ARBA" id="ARBA00008694"/>
    </source>
</evidence>
<dbReference type="Gene3D" id="3.40.1160.10">
    <property type="entry name" value="Acetylglutamate kinase-like"/>
    <property type="match status" value="1"/>
</dbReference>
<comment type="subcellular location">
    <subcellularLocation>
        <location evidence="2 15">Mitochondrion</location>
    </subcellularLocation>
</comment>
<gene>
    <name evidence="18" type="ORF">JMJ35_006238</name>
</gene>
<dbReference type="Pfam" id="PF04768">
    <property type="entry name" value="NAT"/>
    <property type="match status" value="1"/>
</dbReference>
<keyword evidence="10 15" id="KW-0496">Mitochondrion</keyword>
<feature type="region of interest" description="Disordered" evidence="16">
    <location>
        <begin position="21"/>
        <end position="59"/>
    </location>
</feature>
<dbReference type="EC" id="2.3.1.1" evidence="5 15"/>
<name>A0AA39V841_9LECA</name>
<dbReference type="InterPro" id="IPR006855">
    <property type="entry name" value="Vertebrate-like_GNAT_dom"/>
</dbReference>
<organism evidence="18 19">
    <name type="scientific">Cladonia borealis</name>
    <dbReference type="NCBI Taxonomy" id="184061"/>
    <lineage>
        <taxon>Eukaryota</taxon>
        <taxon>Fungi</taxon>
        <taxon>Dikarya</taxon>
        <taxon>Ascomycota</taxon>
        <taxon>Pezizomycotina</taxon>
        <taxon>Lecanoromycetes</taxon>
        <taxon>OSLEUM clade</taxon>
        <taxon>Lecanoromycetidae</taxon>
        <taxon>Lecanorales</taxon>
        <taxon>Lecanorineae</taxon>
        <taxon>Cladoniaceae</taxon>
        <taxon>Cladonia</taxon>
    </lineage>
</organism>
<reference evidence="18" key="1">
    <citation type="submission" date="2023-03" db="EMBL/GenBank/DDBJ databases">
        <title>Complete genome of Cladonia borealis.</title>
        <authorList>
            <person name="Park H."/>
        </authorList>
    </citation>
    <scope>NUCLEOTIDE SEQUENCE</scope>
    <source>
        <strain evidence="18">ANT050790</strain>
    </source>
</reference>
<dbReference type="EMBL" id="JAFEKC020000013">
    <property type="protein sequence ID" value="KAK0511665.1"/>
    <property type="molecule type" value="Genomic_DNA"/>
</dbReference>
<feature type="region of interest" description="Disordered" evidence="16">
    <location>
        <begin position="421"/>
        <end position="443"/>
    </location>
</feature>
<evidence type="ECO:0000256" key="10">
    <source>
        <dbReference type="ARBA" id="ARBA00023128"/>
    </source>
</evidence>
<evidence type="ECO:0000256" key="6">
    <source>
        <dbReference type="ARBA" id="ARBA00018802"/>
    </source>
</evidence>
<evidence type="ECO:0000256" key="16">
    <source>
        <dbReference type="SAM" id="MobiDB-lite"/>
    </source>
</evidence>
<evidence type="ECO:0000256" key="14">
    <source>
        <dbReference type="ARBA" id="ARBA00048372"/>
    </source>
</evidence>
<dbReference type="Gene3D" id="3.40.630.30">
    <property type="match status" value="1"/>
</dbReference>
<keyword evidence="7 15" id="KW-0028">Amino-acid biosynthesis</keyword>
<sequence length="686" mass="75513">MRISNYISQITLRHPSIRALPSPRQLTTRSGPQQSPSQLEAAQANYTSGLTEEASKRKHGDTISQDLFLDVLGSTATKREAKAYLSRFGPQKASSHKSILQMPIKSAKTDVGVNLGNLYLPIRAVEEKPVFSHTPAQPRFMDDTTEPLHVALIKIRAPQSVDDRILQGVGHTLLQLARLGLSCVVVVDPDNGRGRNNGSKLAIGQADRIVDTINSYVGPGARRIDSAIGISSIGDQVSESLKILDRIRIIQRDQLLAPLRRGMIPVIVPVGFDMDVQKMVPVVADDVVLALTREFAGLQSDALAKGDPQEVAERIITLQKQVSIDRIIILDPLGGIPATDRMQEAHVFINLEQEFEVIQRDLEATPSQAIKAQESSGAERTVEWADPTRSDTAFHVKNLELLRDTLALLPPSSSAFLTTPEAVANSQSRPSLASEGPRVQTRRQRNPLIHNLLTDKPVFSSSLPSHRSPNPVAATSFPVVPLSPATFFKRGMPVGIVPDPLDQAWTPPSPSHPSIDLSDPRIDLPRLIYLIEDSFNRKLDVAHYLSRIRDRIAGVIIAGEYEGGAILTWETPPGLSAEDPNHMVPYLDKFAVLKRSQGAGGVADILFKAMVRDCFPNGVCWRSRMDNPVNKWYFERARGTWKMPGTNWTMFWTTDGVERGDGVFLQYEAVCKSVVPSWADKKGVVD</sequence>
<keyword evidence="9" id="KW-0809">Transit peptide</keyword>
<evidence type="ECO:0000313" key="18">
    <source>
        <dbReference type="EMBL" id="KAK0511665.1"/>
    </source>
</evidence>
<dbReference type="PANTHER" id="PTHR23342:SF4">
    <property type="entry name" value="AMINO-ACID ACETYLTRANSFERASE, MITOCHONDRIAL"/>
    <property type="match status" value="1"/>
</dbReference>
<dbReference type="PANTHER" id="PTHR23342">
    <property type="entry name" value="N-ACETYLGLUTAMATE SYNTHASE"/>
    <property type="match status" value="1"/>
</dbReference>
<evidence type="ECO:0000256" key="7">
    <source>
        <dbReference type="ARBA" id="ARBA00022605"/>
    </source>
</evidence>
<protein>
    <recommendedName>
        <fullName evidence="6 15">Amino-acid acetyltransferase, mitochondrial</fullName>
        <ecNumber evidence="5 15">2.3.1.1</ecNumber>
    </recommendedName>
    <alternativeName>
        <fullName evidence="12 15">Glutamate N-acetyltransferase</fullName>
    </alternativeName>
    <alternativeName>
        <fullName evidence="13 15">N-acetylglutamate synthase</fullName>
    </alternativeName>
</protein>
<evidence type="ECO:0000259" key="17">
    <source>
        <dbReference type="PROSITE" id="PS51731"/>
    </source>
</evidence>
<evidence type="ECO:0000256" key="12">
    <source>
        <dbReference type="ARBA" id="ARBA00030346"/>
    </source>
</evidence>
<evidence type="ECO:0000256" key="13">
    <source>
        <dbReference type="ARBA" id="ARBA00033251"/>
    </source>
</evidence>
<evidence type="ECO:0000256" key="15">
    <source>
        <dbReference type="PIRNR" id="PIRNR007892"/>
    </source>
</evidence>
<dbReference type="AlphaFoldDB" id="A0AA39V841"/>
<evidence type="ECO:0000313" key="19">
    <source>
        <dbReference type="Proteomes" id="UP001166286"/>
    </source>
</evidence>
<dbReference type="Proteomes" id="UP001166286">
    <property type="component" value="Unassembled WGS sequence"/>
</dbReference>
<dbReference type="PROSITE" id="PS51731">
    <property type="entry name" value="GNAT_NAGS"/>
    <property type="match status" value="1"/>
</dbReference>
<dbReference type="FunFam" id="3.40.630.30:FF:000049">
    <property type="entry name" value="Amino-acid acetyltransferase, mitochondrial"/>
    <property type="match status" value="1"/>
</dbReference>
<evidence type="ECO:0000256" key="1">
    <source>
        <dbReference type="ARBA" id="ARBA00002294"/>
    </source>
</evidence>
<comment type="similarity">
    <text evidence="4 15">Belongs to the acetyltransferase family.</text>
</comment>
<comment type="pathway">
    <text evidence="3 15">Amino-acid biosynthesis; L-arginine biosynthesis; N(2)-acetyl-L-ornithine from L-glutamate: step 1/4.</text>
</comment>
<accession>A0AA39V841</accession>
<keyword evidence="8 15" id="KW-0808">Transferase</keyword>
<comment type="catalytic activity">
    <reaction evidence="14 15">
        <text>L-glutamate + acetyl-CoA = N-acetyl-L-glutamate + CoA + H(+)</text>
        <dbReference type="Rhea" id="RHEA:24292"/>
        <dbReference type="ChEBI" id="CHEBI:15378"/>
        <dbReference type="ChEBI" id="CHEBI:29985"/>
        <dbReference type="ChEBI" id="CHEBI:44337"/>
        <dbReference type="ChEBI" id="CHEBI:57287"/>
        <dbReference type="ChEBI" id="CHEBI:57288"/>
        <dbReference type="EC" id="2.3.1.1"/>
    </reaction>
</comment>
<dbReference type="PIRSF" id="PIRSF007892">
    <property type="entry name" value="NAGS_fungal"/>
    <property type="match status" value="1"/>
</dbReference>
<evidence type="ECO:0000256" key="8">
    <source>
        <dbReference type="ARBA" id="ARBA00022679"/>
    </source>
</evidence>
<proteinExistence type="inferred from homology"/>
<dbReference type="GO" id="GO:0004042">
    <property type="term" value="F:L-glutamate N-acetyltransferase activity"/>
    <property type="evidence" value="ECO:0007669"/>
    <property type="project" value="InterPro"/>
</dbReference>
<dbReference type="InterPro" id="IPR036393">
    <property type="entry name" value="AceGlu_kinase-like_sf"/>
</dbReference>
<evidence type="ECO:0000256" key="11">
    <source>
        <dbReference type="ARBA" id="ARBA00023315"/>
    </source>
</evidence>